<proteinExistence type="predicted"/>
<protein>
    <submittedName>
        <fullName evidence="1">DNA-binding protein</fullName>
    </submittedName>
</protein>
<keyword evidence="1" id="KW-0238">DNA-binding</keyword>
<reference evidence="1" key="1">
    <citation type="submission" date="2020-12" db="EMBL/GenBank/DDBJ databases">
        <title>Genomic characterization of non-nitrogen-fixing Frankia strains.</title>
        <authorList>
            <person name="Carlos-Shanley C."/>
            <person name="Guerra T."/>
            <person name="Hahn D."/>
        </authorList>
    </citation>
    <scope>NUCLEOTIDE SEQUENCE</scope>
    <source>
        <strain evidence="1">CN6</strain>
    </source>
</reference>
<dbReference type="EMBL" id="JAEACQ010000298">
    <property type="protein sequence ID" value="MBL7632214.1"/>
    <property type="molecule type" value="Genomic_DNA"/>
</dbReference>
<evidence type="ECO:0000313" key="1">
    <source>
        <dbReference type="EMBL" id="MBL7632214.1"/>
    </source>
</evidence>
<sequence>MKRLGRSRTRCFQLTKRPTFPKPAGETGLGRIWRKADLDTWIDVHRPRDLQQRAEGNFPDLR</sequence>
<gene>
    <name evidence="1" type="ORF">I7412_34695</name>
</gene>
<evidence type="ECO:0000313" key="2">
    <source>
        <dbReference type="Proteomes" id="UP000604475"/>
    </source>
</evidence>
<keyword evidence="2" id="KW-1185">Reference proteome</keyword>
<dbReference type="Proteomes" id="UP000604475">
    <property type="component" value="Unassembled WGS sequence"/>
</dbReference>
<comment type="caution">
    <text evidence="1">The sequence shown here is derived from an EMBL/GenBank/DDBJ whole genome shotgun (WGS) entry which is preliminary data.</text>
</comment>
<dbReference type="AlphaFoldDB" id="A0A937RRV1"/>
<name>A0A937RRV1_9ACTN</name>
<accession>A0A937RRV1</accession>
<organism evidence="1 2">
    <name type="scientific">Frankia nepalensis</name>
    <dbReference type="NCBI Taxonomy" id="1836974"/>
    <lineage>
        <taxon>Bacteria</taxon>
        <taxon>Bacillati</taxon>
        <taxon>Actinomycetota</taxon>
        <taxon>Actinomycetes</taxon>
        <taxon>Frankiales</taxon>
        <taxon>Frankiaceae</taxon>
        <taxon>Frankia</taxon>
    </lineage>
</organism>
<dbReference type="GO" id="GO:0003677">
    <property type="term" value="F:DNA binding"/>
    <property type="evidence" value="ECO:0007669"/>
    <property type="project" value="UniProtKB-KW"/>
</dbReference>